<dbReference type="PANTHER" id="PTHR43538">
    <property type="entry name" value="ALPHA-IPM SYNTHASE/HOMOCITRATE SYNTHASE"/>
    <property type="match status" value="1"/>
</dbReference>
<accession>X1QUD3</accession>
<evidence type="ECO:0000256" key="1">
    <source>
        <dbReference type="ARBA" id="ARBA00029440"/>
    </source>
</evidence>
<feature type="non-terminal residue" evidence="2">
    <location>
        <position position="1"/>
    </location>
</feature>
<dbReference type="SUPFAM" id="SSF51569">
    <property type="entry name" value="Aldolase"/>
    <property type="match status" value="1"/>
</dbReference>
<evidence type="ECO:0008006" key="3">
    <source>
        <dbReference type="Google" id="ProtNLM"/>
    </source>
</evidence>
<comment type="pathway">
    <text evidence="1">Amino-acid biosynthesis.</text>
</comment>
<proteinExistence type="predicted"/>
<evidence type="ECO:0000313" key="2">
    <source>
        <dbReference type="EMBL" id="GAI71878.1"/>
    </source>
</evidence>
<dbReference type="InterPro" id="IPR013785">
    <property type="entry name" value="Aldolase_TIM"/>
</dbReference>
<dbReference type="InterPro" id="IPR005675">
    <property type="entry name" value="Citramal_synthase"/>
</dbReference>
<feature type="non-terminal residue" evidence="2">
    <location>
        <position position="82"/>
    </location>
</feature>
<dbReference type="Gene3D" id="3.20.20.70">
    <property type="entry name" value="Aldolase class I"/>
    <property type="match status" value="1"/>
</dbReference>
<comment type="caution">
    <text evidence="2">The sequence shown here is derived from an EMBL/GenBank/DDBJ whole genome shotgun (WGS) entry which is preliminary data.</text>
</comment>
<reference evidence="2" key="1">
    <citation type="journal article" date="2014" name="Front. Microbiol.">
        <title>High frequency of phylogenetically diverse reductive dehalogenase-homologous genes in deep subseafloor sedimentary metagenomes.</title>
        <authorList>
            <person name="Kawai M."/>
            <person name="Futagami T."/>
            <person name="Toyoda A."/>
            <person name="Takaki Y."/>
            <person name="Nishi S."/>
            <person name="Hori S."/>
            <person name="Arai W."/>
            <person name="Tsubouchi T."/>
            <person name="Morono Y."/>
            <person name="Uchiyama I."/>
            <person name="Ito T."/>
            <person name="Fujiyama A."/>
            <person name="Inagaki F."/>
            <person name="Takami H."/>
        </authorList>
    </citation>
    <scope>NUCLEOTIDE SEQUENCE</scope>
    <source>
        <strain evidence="2">Expedition CK06-06</strain>
    </source>
</reference>
<dbReference type="PANTHER" id="PTHR43538:SF1">
    <property type="entry name" value="(R)-CITRAMALATE SYNTHASE"/>
    <property type="match status" value="1"/>
</dbReference>
<gene>
    <name evidence="2" type="ORF">S06H3_65833</name>
</gene>
<organism evidence="2">
    <name type="scientific">marine sediment metagenome</name>
    <dbReference type="NCBI Taxonomy" id="412755"/>
    <lineage>
        <taxon>unclassified sequences</taxon>
        <taxon>metagenomes</taxon>
        <taxon>ecological metagenomes</taxon>
    </lineage>
</organism>
<sequence length="82" mass="9219">YGERCGNANLCSIIPTLKLKMGIDCITDRQLGKLSDVSRYIAELANMPHYDRFPYVGDDAFTHKGGIHVSGLMKWKDSYQHG</sequence>
<protein>
    <recommendedName>
        <fullName evidence="3">Pyruvate carboxyltransferase domain-containing protein</fullName>
    </recommendedName>
</protein>
<name>X1QUD3_9ZZZZ</name>
<dbReference type="EMBL" id="BARV01044521">
    <property type="protein sequence ID" value="GAI71878.1"/>
    <property type="molecule type" value="Genomic_DNA"/>
</dbReference>
<dbReference type="AlphaFoldDB" id="X1QUD3"/>
<dbReference type="GO" id="GO:0019752">
    <property type="term" value="P:carboxylic acid metabolic process"/>
    <property type="evidence" value="ECO:0007669"/>
    <property type="project" value="InterPro"/>
</dbReference>
<dbReference type="GO" id="GO:0046912">
    <property type="term" value="F:acyltransferase activity, acyl groups converted into alkyl on transfer"/>
    <property type="evidence" value="ECO:0007669"/>
    <property type="project" value="InterPro"/>
</dbReference>